<organism evidence="1 2">
    <name type="scientific">Haematobacter genomosp. 1</name>
    <dbReference type="NCBI Taxonomy" id="366618"/>
    <lineage>
        <taxon>Bacteria</taxon>
        <taxon>Pseudomonadati</taxon>
        <taxon>Pseudomonadota</taxon>
        <taxon>Alphaproteobacteria</taxon>
        <taxon>Rhodobacterales</taxon>
        <taxon>Paracoccaceae</taxon>
        <taxon>Haematobacter</taxon>
    </lineage>
</organism>
<proteinExistence type="predicted"/>
<dbReference type="EMBL" id="NIPW01000011">
    <property type="protein sequence ID" value="OWJ78427.1"/>
    <property type="molecule type" value="Genomic_DNA"/>
</dbReference>
<keyword evidence="2" id="KW-1185">Reference proteome</keyword>
<dbReference type="RefSeq" id="WP_088215086.1">
    <property type="nucleotide sequence ID" value="NZ_NIPW01000011.1"/>
</dbReference>
<dbReference type="OrthoDB" id="8480755at2"/>
<evidence type="ECO:0000313" key="2">
    <source>
        <dbReference type="Proteomes" id="UP000196878"/>
    </source>
</evidence>
<dbReference type="Proteomes" id="UP000196878">
    <property type="component" value="Unassembled WGS sequence"/>
</dbReference>
<dbReference type="AlphaFoldDB" id="A0A212AC31"/>
<reference evidence="1 2" key="1">
    <citation type="submission" date="2016-12" db="EMBL/GenBank/DDBJ databases">
        <title>Comparison of Traditional DNA-DNA Hybridization with In Silico Genomic Analysis.</title>
        <authorList>
            <person name="Nicholson A.C."/>
            <person name="Humrighouse B.W."/>
            <person name="Graziano J."/>
            <person name="Lasker B."/>
            <person name="Whitney A.M."/>
            <person name="Mcquiston J.R."/>
        </authorList>
    </citation>
    <scope>NUCLEOTIDE SEQUENCE [LARGE SCALE GENOMIC DNA]</scope>
    <source>
        <strain evidence="1 2">H2240</strain>
    </source>
</reference>
<sequence>MADPENIARFKDMAGRLLGALYATHPESQFADASLIFGDDEPSGADQNLFDDTVGYLVENGYLTAIPPQDIRLNDRSFDVLQKPNPITPQESIGSSLATWAADTTSEIGRGVAAQAAGAALSLLYSVIKSGS</sequence>
<protein>
    <submittedName>
        <fullName evidence="1">Uncharacterized protein</fullName>
    </submittedName>
</protein>
<evidence type="ECO:0000313" key="1">
    <source>
        <dbReference type="EMBL" id="OWJ78427.1"/>
    </source>
</evidence>
<gene>
    <name evidence="1" type="ORF">CDV49_08300</name>
</gene>
<comment type="caution">
    <text evidence="1">The sequence shown here is derived from an EMBL/GenBank/DDBJ whole genome shotgun (WGS) entry which is preliminary data.</text>
</comment>
<accession>A0A212AC31</accession>
<name>A0A212AC31_9RHOB</name>